<feature type="transmembrane region" description="Helical" evidence="6">
    <location>
        <begin position="190"/>
        <end position="208"/>
    </location>
</feature>
<name>A0ABQ3YIK9_9ACTN</name>
<protein>
    <recommendedName>
        <fullName evidence="9">Polysaccharide biosynthesis protein</fullName>
    </recommendedName>
</protein>
<sequence>MSALAAEAPAAADQRRHLYRNGVALSANALLSAALGWGFWVLLARRSDPATVGAASATVAALTGLSAVAQLGLGGLLVVFLPRSGPSAARLVRAAFAVGVLTSLALGVAYTLVAGVIAPELGFRTVAGAAAFAAGVAVWSLFALQDNAYTGLREAVWVPLENTVYGAAKLAAVAFAGTLSVGAVVAAWTLPAALLVLPMSGVLFARLLPRHMRRHRRAADFTGWRGYLARDSVSLLLGQLATATMPVLAVAQLGAGPAAVFGVTWMLAQALDLLTVNMGMSLIVEGAHARGRLRHLHVSLRRRVLPAVAGAALLLALASPFVLGIFGADYAREGPLVLGLLLAGVVVRAYTVLEISAARGRRDAGTVLVLQCVAAAVVPALAWLLAGTAGVAGAGAAYLIGQVAVAACALLLSMRRPTA</sequence>
<feature type="transmembrane region" description="Helical" evidence="6">
    <location>
        <begin position="259"/>
        <end position="284"/>
    </location>
</feature>
<feature type="transmembrane region" description="Helical" evidence="6">
    <location>
        <begin position="164"/>
        <end position="184"/>
    </location>
</feature>
<evidence type="ECO:0008006" key="9">
    <source>
        <dbReference type="Google" id="ProtNLM"/>
    </source>
</evidence>
<feature type="transmembrane region" description="Helical" evidence="6">
    <location>
        <begin position="334"/>
        <end position="353"/>
    </location>
</feature>
<evidence type="ECO:0000256" key="2">
    <source>
        <dbReference type="ARBA" id="ARBA00022475"/>
    </source>
</evidence>
<feature type="transmembrane region" description="Helical" evidence="6">
    <location>
        <begin position="55"/>
        <end position="82"/>
    </location>
</feature>
<evidence type="ECO:0000256" key="6">
    <source>
        <dbReference type="SAM" id="Phobius"/>
    </source>
</evidence>
<keyword evidence="3 6" id="KW-0812">Transmembrane</keyword>
<feature type="transmembrane region" description="Helical" evidence="6">
    <location>
        <begin position="233"/>
        <end position="253"/>
    </location>
</feature>
<evidence type="ECO:0000256" key="5">
    <source>
        <dbReference type="ARBA" id="ARBA00023136"/>
    </source>
</evidence>
<feature type="transmembrane region" description="Helical" evidence="6">
    <location>
        <begin position="304"/>
        <end position="328"/>
    </location>
</feature>
<keyword evidence="5 6" id="KW-0472">Membrane</keyword>
<dbReference type="RefSeq" id="WP_203776447.1">
    <property type="nucleotide sequence ID" value="NZ_BAAABO010000055.1"/>
</dbReference>
<evidence type="ECO:0000256" key="1">
    <source>
        <dbReference type="ARBA" id="ARBA00004651"/>
    </source>
</evidence>
<dbReference type="InterPro" id="IPR050833">
    <property type="entry name" value="Poly_Biosynth_Transport"/>
</dbReference>
<comment type="subcellular location">
    <subcellularLocation>
        <location evidence="1">Cell membrane</location>
        <topology evidence="1">Multi-pass membrane protein</topology>
    </subcellularLocation>
</comment>
<proteinExistence type="predicted"/>
<evidence type="ECO:0000313" key="7">
    <source>
        <dbReference type="EMBL" id="GID79833.1"/>
    </source>
</evidence>
<dbReference type="Proteomes" id="UP000609879">
    <property type="component" value="Unassembled WGS sequence"/>
</dbReference>
<feature type="transmembrane region" description="Helical" evidence="6">
    <location>
        <begin position="391"/>
        <end position="412"/>
    </location>
</feature>
<comment type="caution">
    <text evidence="7">The sequence shown here is derived from an EMBL/GenBank/DDBJ whole genome shotgun (WGS) entry which is preliminary data.</text>
</comment>
<feature type="transmembrane region" description="Helical" evidence="6">
    <location>
        <begin position="94"/>
        <end position="117"/>
    </location>
</feature>
<feature type="transmembrane region" description="Helical" evidence="6">
    <location>
        <begin position="23"/>
        <end position="43"/>
    </location>
</feature>
<organism evidence="7 8">
    <name type="scientific">Paractinoplanes deccanensis</name>
    <dbReference type="NCBI Taxonomy" id="113561"/>
    <lineage>
        <taxon>Bacteria</taxon>
        <taxon>Bacillati</taxon>
        <taxon>Actinomycetota</taxon>
        <taxon>Actinomycetes</taxon>
        <taxon>Micromonosporales</taxon>
        <taxon>Micromonosporaceae</taxon>
        <taxon>Paractinoplanes</taxon>
    </lineage>
</organism>
<evidence type="ECO:0000256" key="4">
    <source>
        <dbReference type="ARBA" id="ARBA00022989"/>
    </source>
</evidence>
<dbReference type="EMBL" id="BOMI01000178">
    <property type="protein sequence ID" value="GID79833.1"/>
    <property type="molecule type" value="Genomic_DNA"/>
</dbReference>
<keyword evidence="2" id="KW-1003">Cell membrane</keyword>
<gene>
    <name evidence="7" type="ORF">Ade02nite_84740</name>
</gene>
<dbReference type="PANTHER" id="PTHR30250">
    <property type="entry name" value="PST FAMILY PREDICTED COLANIC ACID TRANSPORTER"/>
    <property type="match status" value="1"/>
</dbReference>
<evidence type="ECO:0000313" key="8">
    <source>
        <dbReference type="Proteomes" id="UP000609879"/>
    </source>
</evidence>
<keyword evidence="4 6" id="KW-1133">Transmembrane helix</keyword>
<dbReference type="PANTHER" id="PTHR30250:SF11">
    <property type="entry name" value="O-ANTIGEN TRANSPORTER-RELATED"/>
    <property type="match status" value="1"/>
</dbReference>
<feature type="transmembrane region" description="Helical" evidence="6">
    <location>
        <begin position="123"/>
        <end position="144"/>
    </location>
</feature>
<reference evidence="7 8" key="1">
    <citation type="submission" date="2021-01" db="EMBL/GenBank/DDBJ databases">
        <title>Whole genome shotgun sequence of Actinoplanes deccanensis NBRC 13994.</title>
        <authorList>
            <person name="Komaki H."/>
            <person name="Tamura T."/>
        </authorList>
    </citation>
    <scope>NUCLEOTIDE SEQUENCE [LARGE SCALE GENOMIC DNA]</scope>
    <source>
        <strain evidence="7 8">NBRC 13994</strain>
    </source>
</reference>
<keyword evidence="8" id="KW-1185">Reference proteome</keyword>
<evidence type="ECO:0000256" key="3">
    <source>
        <dbReference type="ARBA" id="ARBA00022692"/>
    </source>
</evidence>
<accession>A0ABQ3YIK9</accession>
<feature type="transmembrane region" description="Helical" evidence="6">
    <location>
        <begin position="365"/>
        <end position="385"/>
    </location>
</feature>